<dbReference type="Proteomes" id="UP001595812">
    <property type="component" value="Unassembled WGS sequence"/>
</dbReference>
<reference evidence="3" key="1">
    <citation type="journal article" date="2019" name="Int. J. Syst. Evol. Microbiol.">
        <title>The Global Catalogue of Microorganisms (GCM) 10K type strain sequencing project: providing services to taxonomists for standard genome sequencing and annotation.</title>
        <authorList>
            <consortium name="The Broad Institute Genomics Platform"/>
            <consortium name="The Broad Institute Genome Sequencing Center for Infectious Disease"/>
            <person name="Wu L."/>
            <person name="Ma J."/>
        </authorList>
    </citation>
    <scope>NUCLEOTIDE SEQUENCE [LARGE SCALE GENOMIC DNA]</scope>
    <source>
        <strain evidence="3">CECT 8979</strain>
    </source>
</reference>
<dbReference type="InterPro" id="IPR046537">
    <property type="entry name" value="DUF6602"/>
</dbReference>
<sequence>MNSKDFLELIKFETDEINHLFKKASVEGKGTSQEVSDRREIAVKLFLERYFPFPYRVAKGNIIDSYGLRSNSIDCILLSPSHPYTVSNENKYSVIFADGVDVAVEVKPDLSNINEIHRSLEQIKSVKNLRRQKSGLFNMNKKHNDEQLLTSKQIPCVIFGNKTYSNIETLIKNIGLYYLENKIQMREQFDMIIINGKGILFNSRSDYSISFSDEFQGLFFAELDEQTLAVFLFYLNIFPQCEMKMGEPVLNYYYQKPDTYKVKYIKEINKRLLELG</sequence>
<name>A0ABV8ALI1_9FLAO</name>
<evidence type="ECO:0000313" key="2">
    <source>
        <dbReference type="EMBL" id="MFC3877741.1"/>
    </source>
</evidence>
<evidence type="ECO:0000313" key="3">
    <source>
        <dbReference type="Proteomes" id="UP001595812"/>
    </source>
</evidence>
<keyword evidence="3" id="KW-1185">Reference proteome</keyword>
<dbReference type="CDD" id="cd21173">
    <property type="entry name" value="NucC-like"/>
    <property type="match status" value="1"/>
</dbReference>
<gene>
    <name evidence="2" type="ORF">ACFOSX_10915</name>
</gene>
<feature type="domain" description="DUF6602" evidence="1">
    <location>
        <begin position="34"/>
        <end position="129"/>
    </location>
</feature>
<protein>
    <submittedName>
        <fullName evidence="2">DUF6602 domain-containing protein</fullName>
    </submittedName>
</protein>
<proteinExistence type="predicted"/>
<dbReference type="RefSeq" id="WP_386100733.1">
    <property type="nucleotide sequence ID" value="NZ_JBHSAT010000012.1"/>
</dbReference>
<dbReference type="EMBL" id="JBHSAT010000012">
    <property type="protein sequence ID" value="MFC3877741.1"/>
    <property type="molecule type" value="Genomic_DNA"/>
</dbReference>
<accession>A0ABV8ALI1</accession>
<evidence type="ECO:0000259" key="1">
    <source>
        <dbReference type="Pfam" id="PF20247"/>
    </source>
</evidence>
<comment type="caution">
    <text evidence="2">The sequence shown here is derived from an EMBL/GenBank/DDBJ whole genome shotgun (WGS) entry which is preliminary data.</text>
</comment>
<dbReference type="Pfam" id="PF20247">
    <property type="entry name" value="DUF6602"/>
    <property type="match status" value="1"/>
</dbReference>
<organism evidence="2 3">
    <name type="scientific">Winogradskyella maritima</name>
    <dbReference type="NCBI Taxonomy" id="1517766"/>
    <lineage>
        <taxon>Bacteria</taxon>
        <taxon>Pseudomonadati</taxon>
        <taxon>Bacteroidota</taxon>
        <taxon>Flavobacteriia</taxon>
        <taxon>Flavobacteriales</taxon>
        <taxon>Flavobacteriaceae</taxon>
        <taxon>Winogradskyella</taxon>
    </lineage>
</organism>